<proteinExistence type="predicted"/>
<dbReference type="Proteomes" id="UP000051952">
    <property type="component" value="Unassembled WGS sequence"/>
</dbReference>
<protein>
    <submittedName>
        <fullName evidence="1">Uncharacterized protein</fullName>
    </submittedName>
</protein>
<reference evidence="2" key="1">
    <citation type="submission" date="2015-09" db="EMBL/GenBank/DDBJ databases">
        <authorList>
            <consortium name="Pathogen Informatics"/>
        </authorList>
    </citation>
    <scope>NUCLEOTIDE SEQUENCE [LARGE SCALE GENOMIC DNA]</scope>
    <source>
        <strain evidence="2">Lake Konstanz</strain>
    </source>
</reference>
<sequence>LCCSMLFKNMMLQFCVPLIDKTPHTPVHTLTQHKMSAASMLNALKEIATILRAKGTPNEALWASSGLTPPSRLKDVEHAIVALRKTFSVEAKLKIAEEEFAAAELAGVTVEEFREREKKARLRGTAKTGPIERRRREGRDLKLTVHKLAQGDFDLKTDYV</sequence>
<name>A0A0S4JCJ1_BODSA</name>
<gene>
    <name evidence="1" type="ORF">BSAL_12310</name>
</gene>
<accession>A0A0S4JCJ1</accession>
<keyword evidence="2" id="KW-1185">Reference proteome</keyword>
<organism evidence="1 2">
    <name type="scientific">Bodo saltans</name>
    <name type="common">Flagellated protozoan</name>
    <dbReference type="NCBI Taxonomy" id="75058"/>
    <lineage>
        <taxon>Eukaryota</taxon>
        <taxon>Discoba</taxon>
        <taxon>Euglenozoa</taxon>
        <taxon>Kinetoplastea</taxon>
        <taxon>Metakinetoplastina</taxon>
        <taxon>Eubodonida</taxon>
        <taxon>Bodonidae</taxon>
        <taxon>Bodo</taxon>
    </lineage>
</organism>
<evidence type="ECO:0000313" key="1">
    <source>
        <dbReference type="EMBL" id="CUG87846.1"/>
    </source>
</evidence>
<feature type="non-terminal residue" evidence="1">
    <location>
        <position position="1"/>
    </location>
</feature>
<evidence type="ECO:0000313" key="2">
    <source>
        <dbReference type="Proteomes" id="UP000051952"/>
    </source>
</evidence>
<dbReference type="AlphaFoldDB" id="A0A0S4JCJ1"/>
<dbReference type="EMBL" id="CYKH01001593">
    <property type="protein sequence ID" value="CUG87846.1"/>
    <property type="molecule type" value="Genomic_DNA"/>
</dbReference>
<dbReference type="VEuPathDB" id="TriTrypDB:BSAL_12310"/>